<proteinExistence type="predicted"/>
<dbReference type="AlphaFoldDB" id="A6DRY9"/>
<dbReference type="EMBL" id="ABCK01000027">
    <property type="protein sequence ID" value="EDM25564.1"/>
    <property type="molecule type" value="Genomic_DNA"/>
</dbReference>
<reference evidence="2 3" key="1">
    <citation type="journal article" date="2010" name="J. Bacteriol.">
        <title>Genome sequence of Lentisphaera araneosa HTCC2155T, the type species of the order Lentisphaerales in the phylum Lentisphaerae.</title>
        <authorList>
            <person name="Thrash J.C."/>
            <person name="Cho J.C."/>
            <person name="Vergin K.L."/>
            <person name="Morris R.M."/>
            <person name="Giovannoni S.J."/>
        </authorList>
    </citation>
    <scope>NUCLEOTIDE SEQUENCE [LARGE SCALE GENOMIC DNA]</scope>
    <source>
        <strain evidence="2 3">HTCC2155</strain>
    </source>
</reference>
<evidence type="ECO:0008006" key="4">
    <source>
        <dbReference type="Google" id="ProtNLM"/>
    </source>
</evidence>
<accession>A6DRY9</accession>
<evidence type="ECO:0000313" key="2">
    <source>
        <dbReference type="EMBL" id="EDM25564.1"/>
    </source>
</evidence>
<dbReference type="OrthoDB" id="195657at2"/>
<name>A6DRY9_9BACT</name>
<evidence type="ECO:0000256" key="1">
    <source>
        <dbReference type="SAM" id="SignalP"/>
    </source>
</evidence>
<feature type="signal peptide" evidence="1">
    <location>
        <begin position="1"/>
        <end position="24"/>
    </location>
</feature>
<dbReference type="RefSeq" id="WP_007280607.1">
    <property type="nucleotide sequence ID" value="NZ_ABCK01000027.1"/>
</dbReference>
<sequence>MKYLTLTLAALSLLIFTSCQEEKAATPAKAPVAEITLDPTLFSQKLDEGVTISEARKLKAGDQVTVNGKIMGTNTVFVDGRASFVMGDPEKLTSCDLREGDSCKSPWDVCCEDSKDITANTLSVQLADENGMVLKTGLKGKSGLKELALLTVQGTVSPQSSEQAMIINATAIQVK</sequence>
<protein>
    <recommendedName>
        <fullName evidence="4">Lipoprotein</fullName>
    </recommendedName>
</protein>
<keyword evidence="1" id="KW-0732">Signal</keyword>
<dbReference type="eggNOG" id="ENOG50334R8">
    <property type="taxonomic scope" value="Bacteria"/>
</dbReference>
<dbReference type="STRING" id="313628.LNTAR_08076"/>
<organism evidence="2 3">
    <name type="scientific">Lentisphaera araneosa HTCC2155</name>
    <dbReference type="NCBI Taxonomy" id="313628"/>
    <lineage>
        <taxon>Bacteria</taxon>
        <taxon>Pseudomonadati</taxon>
        <taxon>Lentisphaerota</taxon>
        <taxon>Lentisphaeria</taxon>
        <taxon>Lentisphaerales</taxon>
        <taxon>Lentisphaeraceae</taxon>
        <taxon>Lentisphaera</taxon>
    </lineage>
</organism>
<comment type="caution">
    <text evidence="2">The sequence shown here is derived from an EMBL/GenBank/DDBJ whole genome shotgun (WGS) entry which is preliminary data.</text>
</comment>
<dbReference type="Proteomes" id="UP000004947">
    <property type="component" value="Unassembled WGS sequence"/>
</dbReference>
<keyword evidence="3" id="KW-1185">Reference proteome</keyword>
<evidence type="ECO:0000313" key="3">
    <source>
        <dbReference type="Proteomes" id="UP000004947"/>
    </source>
</evidence>
<gene>
    <name evidence="2" type="ORF">LNTAR_08076</name>
</gene>
<feature type="chain" id="PRO_5002694707" description="Lipoprotein" evidence="1">
    <location>
        <begin position="25"/>
        <end position="175"/>
    </location>
</feature>
<dbReference type="PROSITE" id="PS51257">
    <property type="entry name" value="PROKAR_LIPOPROTEIN"/>
    <property type="match status" value="1"/>
</dbReference>